<organism evidence="1 2">
    <name type="scientific">Pseudodesulfovibrio cashew</name>
    <dbReference type="NCBI Taxonomy" id="2678688"/>
    <lineage>
        <taxon>Bacteria</taxon>
        <taxon>Pseudomonadati</taxon>
        <taxon>Thermodesulfobacteriota</taxon>
        <taxon>Desulfovibrionia</taxon>
        <taxon>Desulfovibrionales</taxon>
        <taxon>Desulfovibrionaceae</taxon>
    </lineage>
</organism>
<evidence type="ECO:0000313" key="1">
    <source>
        <dbReference type="EMBL" id="QGY40014.1"/>
    </source>
</evidence>
<dbReference type="Proteomes" id="UP000428328">
    <property type="component" value="Chromosome"/>
</dbReference>
<dbReference type="RefSeq" id="WP_158947238.1">
    <property type="nucleotide sequence ID" value="NZ_CP046400.1"/>
</dbReference>
<evidence type="ECO:0008006" key="3">
    <source>
        <dbReference type="Google" id="ProtNLM"/>
    </source>
</evidence>
<evidence type="ECO:0000313" key="2">
    <source>
        <dbReference type="Proteomes" id="UP000428328"/>
    </source>
</evidence>
<dbReference type="EMBL" id="CP046400">
    <property type="protein sequence ID" value="QGY40014.1"/>
    <property type="molecule type" value="Genomic_DNA"/>
</dbReference>
<gene>
    <name evidence="1" type="ORF">GM415_07705</name>
</gene>
<reference evidence="1 2" key="1">
    <citation type="submission" date="2019-11" db="EMBL/GenBank/DDBJ databases">
        <authorList>
            <person name="Zheng R.K."/>
            <person name="Sun C.M."/>
        </authorList>
    </citation>
    <scope>NUCLEOTIDE SEQUENCE [LARGE SCALE GENOMIC DNA]</scope>
    <source>
        <strain evidence="1 2">SRB007</strain>
    </source>
</reference>
<dbReference type="KEGG" id="psel:GM415_07705"/>
<keyword evidence="2" id="KW-1185">Reference proteome</keyword>
<protein>
    <recommendedName>
        <fullName evidence="3">DUF3829 domain-containing protein</fullName>
    </recommendedName>
</protein>
<proteinExistence type="predicted"/>
<dbReference type="AlphaFoldDB" id="A0A6I6JQX0"/>
<sequence>MLISGVFSRSRVGRGLNLILAAGLLMLLAGCPSLMTATQAQQVNKFATAAEGYGPVPGDVIRQYADQRWSLAQVNLSTMRPKNSAAMLKLANESKAKTYARAKQADQALSVLMDYAALLKTLTASDYSDALAKEAESFGESIDKGIGKFNELSGGSVETFGSLAGAAVRGVGGLYIRHKQGEALKRAVTKAKKGVNELMSYTRLLLQPYAGESNDFSDLRGKLGSSFMPLAAKWYKAGQPIPMETLAWYDEQYKLAYQGEKLAKQAVSAAEKFIAAHDKLVEALENKDEIAGIVGRVGAFASEVEAALTLKKQMES</sequence>
<name>A0A6I6JQX0_9BACT</name>
<accession>A0A6I6JQX0</accession>